<evidence type="ECO:0000313" key="9">
    <source>
        <dbReference type="Proteomes" id="UP001530400"/>
    </source>
</evidence>
<evidence type="ECO:0000256" key="4">
    <source>
        <dbReference type="ARBA" id="ARBA00022968"/>
    </source>
</evidence>
<comment type="similarity">
    <text evidence="2">Belongs to the glycosyltransferase 31 family. Beta3-Gal-T subfamily.</text>
</comment>
<evidence type="ECO:0000256" key="1">
    <source>
        <dbReference type="ARBA" id="ARBA00004606"/>
    </source>
</evidence>
<evidence type="ECO:0000313" key="8">
    <source>
        <dbReference type="EMBL" id="KAL3783931.1"/>
    </source>
</evidence>
<protein>
    <submittedName>
        <fullName evidence="8">Uncharacterized protein</fullName>
    </submittedName>
</protein>
<gene>
    <name evidence="8" type="ORF">ACHAWO_012820</name>
</gene>
<comment type="subcellular location">
    <subcellularLocation>
        <location evidence="1">Membrane</location>
        <topology evidence="1">Single-pass type II membrane protein</topology>
    </subcellularLocation>
</comment>
<evidence type="ECO:0000256" key="6">
    <source>
        <dbReference type="ARBA" id="ARBA00023136"/>
    </source>
</evidence>
<dbReference type="Gene3D" id="3.90.550.50">
    <property type="match status" value="2"/>
</dbReference>
<organism evidence="8 9">
    <name type="scientific">Cyclotella atomus</name>
    <dbReference type="NCBI Taxonomy" id="382360"/>
    <lineage>
        <taxon>Eukaryota</taxon>
        <taxon>Sar</taxon>
        <taxon>Stramenopiles</taxon>
        <taxon>Ochrophyta</taxon>
        <taxon>Bacillariophyta</taxon>
        <taxon>Coscinodiscophyceae</taxon>
        <taxon>Thalassiosirophycidae</taxon>
        <taxon>Stephanodiscales</taxon>
        <taxon>Stephanodiscaceae</taxon>
        <taxon>Cyclotella</taxon>
    </lineage>
</organism>
<keyword evidence="4" id="KW-0735">Signal-anchor</keyword>
<dbReference type="Proteomes" id="UP001530400">
    <property type="component" value="Unassembled WGS sequence"/>
</dbReference>
<dbReference type="AlphaFoldDB" id="A0ABD3P9T5"/>
<keyword evidence="9" id="KW-1185">Reference proteome</keyword>
<keyword evidence="3 7" id="KW-0812">Transmembrane</keyword>
<comment type="caution">
    <text evidence="8">The sequence shown here is derived from an EMBL/GenBank/DDBJ whole genome shotgun (WGS) entry which is preliminary data.</text>
</comment>
<reference evidence="8 9" key="1">
    <citation type="submission" date="2024-10" db="EMBL/GenBank/DDBJ databases">
        <title>Updated reference genomes for cyclostephanoid diatoms.</title>
        <authorList>
            <person name="Roberts W.R."/>
            <person name="Alverson A.J."/>
        </authorList>
    </citation>
    <scope>NUCLEOTIDE SEQUENCE [LARGE SCALE GENOMIC DNA]</scope>
    <source>
        <strain evidence="8 9">AJA010-31</strain>
    </source>
</reference>
<evidence type="ECO:0000256" key="5">
    <source>
        <dbReference type="ARBA" id="ARBA00022989"/>
    </source>
</evidence>
<accession>A0ABD3P9T5</accession>
<sequence>MRLNQSPSESSPPRITSRAQFHSLINTNNTSSNMAVHRNTRSSRNGMPILSMIKYGTLLAAIVLFTYMWSIYLEMSSDPYANLSVVAKDSLGMAPPKEERRIRGATKEVETKVTSSVASVENESADQTVETATQLQIAMSDTQQKQNRLYCMIPFIWTPSAFPAYHAIRSTWGKRCHITKFFIDPIIGDNTVGFYNMTNPAEVQKAQSQANLTLPNDVVILHSMQRPWHTCSAEENQQSNKPIGNCRNIWEKIWRGWVYTVYGSTGSHATPEMGVNENGKTDVYNAEWFAKVDADTYLFPDNLPRYVESKGWDYNDQHYFGHVLNHRMSDRKVSIVAGAAVFFSRGTLLKAAETFSTMSMERGDEEDDGTCRDAYTGTEEVTTAVCIKDFVKAEPAVDDVGREQISLYEVELILEYNRTQQGEWWFWEGKKKVPCHDNPNDCLAHLPLAFHHLKNADDLVAMENEFYSDDTAGRKENKGYVNEYFDKIRAAMRAAEAAEAQNAKERPSDNSAINSHDDEPVIETEHQLLQLQTGQSSSNRLYCMVPFIWSPKFQPQYEAIRKTWGQRCDVLKFYIDPIIGDKENGIDVRVNETAKASLPEDVVVVENIKRPWNGCGNDTCRNIWEKLWRSWILMDETGELDKAEWFTKVDADTYLFADNLKRYVAEKNWLPSEHHYFGHVLMHRIAKHDADASIVAGAAVFFSKATLKSLAEILKGFKDGEMRIGEQECKDAYTSEEEVVTAVCLKQNFGVEAQAALDTVGKELIAVAEPEDSLVWNRTEQGEWWYWVNKPKIDPDTGVELHQCCSDHPIAFHGYKDPNWFYYLENQFYDAHIPVDENKRWMYNWRNPDETKPYFERVKKALST</sequence>
<dbReference type="PANTHER" id="PTHR23033">
    <property type="entry name" value="BETA1,3-GALACTOSYLTRANSFERASE"/>
    <property type="match status" value="1"/>
</dbReference>
<dbReference type="PANTHER" id="PTHR23033:SF14">
    <property type="entry name" value="GLYCOPROTEIN-N-ACETYLGALACTOSAMINE 3-BETA-GALACTOSYLTRANSFERASE 1-RELATED"/>
    <property type="match status" value="1"/>
</dbReference>
<evidence type="ECO:0000256" key="2">
    <source>
        <dbReference type="ARBA" id="ARBA00006462"/>
    </source>
</evidence>
<keyword evidence="5 7" id="KW-1133">Transmembrane helix</keyword>
<feature type="transmembrane region" description="Helical" evidence="7">
    <location>
        <begin position="52"/>
        <end position="72"/>
    </location>
</feature>
<keyword evidence="6 7" id="KW-0472">Membrane</keyword>
<name>A0ABD3P9T5_9STRA</name>
<proteinExistence type="inferred from homology"/>
<evidence type="ECO:0000256" key="3">
    <source>
        <dbReference type="ARBA" id="ARBA00022692"/>
    </source>
</evidence>
<dbReference type="GO" id="GO:0016020">
    <property type="term" value="C:membrane"/>
    <property type="evidence" value="ECO:0007669"/>
    <property type="project" value="UniProtKB-SubCell"/>
</dbReference>
<evidence type="ECO:0000256" key="7">
    <source>
        <dbReference type="SAM" id="Phobius"/>
    </source>
</evidence>
<dbReference type="EMBL" id="JALLPJ020000745">
    <property type="protein sequence ID" value="KAL3783931.1"/>
    <property type="molecule type" value="Genomic_DNA"/>
</dbReference>
<dbReference type="InterPro" id="IPR026050">
    <property type="entry name" value="C1GALT1/C1GALT1_chp1"/>
</dbReference>